<keyword evidence="2 6" id="KW-0812">Transmembrane</keyword>
<dbReference type="InterPro" id="IPR036259">
    <property type="entry name" value="MFS_trans_sf"/>
</dbReference>
<feature type="transmembrane region" description="Helical" evidence="6">
    <location>
        <begin position="749"/>
        <end position="773"/>
    </location>
</feature>
<feature type="transmembrane region" description="Helical" evidence="6">
    <location>
        <begin position="840"/>
        <end position="862"/>
    </location>
</feature>
<dbReference type="PANTHER" id="PTHR23507">
    <property type="entry name" value="ZGC:174356"/>
    <property type="match status" value="1"/>
</dbReference>
<evidence type="ECO:0000256" key="1">
    <source>
        <dbReference type="ARBA" id="ARBA00004141"/>
    </source>
</evidence>
<comment type="subcellular location">
    <subcellularLocation>
        <location evidence="1">Membrane</location>
        <topology evidence="1">Multi-pass membrane protein</topology>
    </subcellularLocation>
</comment>
<feature type="transmembrane region" description="Helical" evidence="6">
    <location>
        <begin position="681"/>
        <end position="700"/>
    </location>
</feature>
<feature type="transmembrane region" description="Helical" evidence="6">
    <location>
        <begin position="555"/>
        <end position="578"/>
    </location>
</feature>
<comment type="caution">
    <text evidence="8">The sequence shown here is derived from an EMBL/GenBank/DDBJ whole genome shotgun (WGS) entry which is preliminary data.</text>
</comment>
<feature type="region of interest" description="Disordered" evidence="5">
    <location>
        <begin position="402"/>
        <end position="440"/>
    </location>
</feature>
<feature type="transmembrane region" description="Helical" evidence="6">
    <location>
        <begin position="651"/>
        <end position="675"/>
    </location>
</feature>
<feature type="transmembrane region" description="Helical" evidence="6">
    <location>
        <begin position="613"/>
        <end position="639"/>
    </location>
</feature>
<organism evidence="8 9">
    <name type="scientific">Adineta steineri</name>
    <dbReference type="NCBI Taxonomy" id="433720"/>
    <lineage>
        <taxon>Eukaryota</taxon>
        <taxon>Metazoa</taxon>
        <taxon>Spiralia</taxon>
        <taxon>Gnathifera</taxon>
        <taxon>Rotifera</taxon>
        <taxon>Eurotatoria</taxon>
        <taxon>Bdelloidea</taxon>
        <taxon>Adinetida</taxon>
        <taxon>Adinetidae</taxon>
        <taxon>Adineta</taxon>
    </lineage>
</organism>
<evidence type="ECO:0000256" key="5">
    <source>
        <dbReference type="SAM" id="MobiDB-lite"/>
    </source>
</evidence>
<reference evidence="8" key="1">
    <citation type="submission" date="2021-02" db="EMBL/GenBank/DDBJ databases">
        <authorList>
            <person name="Nowell W R."/>
        </authorList>
    </citation>
    <scope>NUCLEOTIDE SEQUENCE</scope>
</reference>
<feature type="transmembrane region" description="Helical" evidence="6">
    <location>
        <begin position="874"/>
        <end position="897"/>
    </location>
</feature>
<dbReference type="Proteomes" id="UP000663860">
    <property type="component" value="Unassembled WGS sequence"/>
</dbReference>
<dbReference type="GO" id="GO:0016020">
    <property type="term" value="C:membrane"/>
    <property type="evidence" value="ECO:0007669"/>
    <property type="project" value="UniProtKB-SubCell"/>
</dbReference>
<evidence type="ECO:0000256" key="3">
    <source>
        <dbReference type="ARBA" id="ARBA00022989"/>
    </source>
</evidence>
<feature type="transmembrane region" description="Helical" evidence="6">
    <location>
        <begin position="909"/>
        <end position="928"/>
    </location>
</feature>
<dbReference type="PANTHER" id="PTHR23507:SF1">
    <property type="entry name" value="FI18259P1-RELATED"/>
    <property type="match status" value="1"/>
</dbReference>
<evidence type="ECO:0000256" key="6">
    <source>
        <dbReference type="SAM" id="Phobius"/>
    </source>
</evidence>
<gene>
    <name evidence="8" type="ORF">IZO911_LOCUS19795</name>
</gene>
<dbReference type="AlphaFoldDB" id="A0A814JQA5"/>
<feature type="signal peptide" evidence="7">
    <location>
        <begin position="1"/>
        <end position="19"/>
    </location>
</feature>
<keyword evidence="4 6" id="KW-0472">Membrane</keyword>
<feature type="transmembrane region" description="Helical" evidence="6">
    <location>
        <begin position="785"/>
        <end position="803"/>
    </location>
</feature>
<protein>
    <submittedName>
        <fullName evidence="8">Uncharacterized protein</fullName>
    </submittedName>
</protein>
<dbReference type="Gene3D" id="1.20.1250.20">
    <property type="entry name" value="MFS general substrate transporter like domains"/>
    <property type="match status" value="1"/>
</dbReference>
<evidence type="ECO:0000256" key="2">
    <source>
        <dbReference type="ARBA" id="ARBA00022692"/>
    </source>
</evidence>
<feature type="chain" id="PRO_5032370329" evidence="7">
    <location>
        <begin position="20"/>
        <end position="1005"/>
    </location>
</feature>
<evidence type="ECO:0000256" key="4">
    <source>
        <dbReference type="ARBA" id="ARBA00023136"/>
    </source>
</evidence>
<keyword evidence="3 6" id="KW-1133">Transmembrane helix</keyword>
<feature type="transmembrane region" description="Helical" evidence="6">
    <location>
        <begin position="815"/>
        <end position="834"/>
    </location>
</feature>
<dbReference type="EMBL" id="CAJNOE010000200">
    <property type="protein sequence ID" value="CAF1041114.1"/>
    <property type="molecule type" value="Genomic_DNA"/>
</dbReference>
<name>A0A814JQA5_9BILA</name>
<proteinExistence type="predicted"/>
<evidence type="ECO:0000313" key="9">
    <source>
        <dbReference type="Proteomes" id="UP000663860"/>
    </source>
</evidence>
<evidence type="ECO:0000313" key="8">
    <source>
        <dbReference type="EMBL" id="CAF1041114.1"/>
    </source>
</evidence>
<dbReference type="GO" id="GO:0022857">
    <property type="term" value="F:transmembrane transporter activity"/>
    <property type="evidence" value="ECO:0007669"/>
    <property type="project" value="TreeGrafter"/>
</dbReference>
<dbReference type="SUPFAM" id="SSF103473">
    <property type="entry name" value="MFS general substrate transporter"/>
    <property type="match status" value="1"/>
</dbReference>
<evidence type="ECO:0000256" key="7">
    <source>
        <dbReference type="SAM" id="SignalP"/>
    </source>
</evidence>
<keyword evidence="7" id="KW-0732">Signal</keyword>
<accession>A0A814JQA5</accession>
<sequence length="1005" mass="109877">MKQILFLCICFALTTLTKSVHFLGGTITWRPSNASATGSPVTIVITQTYSWTYTNMPCSNSLIASNGYIPNYALVSSSILACINNCGAGSAGYSSLGVLPRCTDFSNVADTSIGQRVDIVNLAVNDDFSVAYQSISWRSLATASSAAWSISTAINIMARSDNGLYNNAPVATVMSPINIPLNQPTIINVPVADADGDTLRCRWSTKSNGVDECADVCPPGSLPSGTVIFPNCTIIITGTHLDDWFAVALMVEDFITPTSTTPLSSVPVQFLVHVVAPPTCTTPPEIVGVPTEESCTTVIVNQPYTSQIFAIDNCAPSVTILDIATLSFTGMVKSNLGQLNSTVYYKNLTWTPTSDQLGYQVMCAMAVDSASSQSAQYCFNFYVSNTEVCSCPGDPCITTTTTTTSTTSTSATSTSTTSTSSTTSTTSTTTSTSTTTTTTTTTSTATTTTTITTTTVTTTTTQESDSTSWPLTKTILSILVFVPVALWCCWCCRYCWLLGSRSYGLKNEENEFYHIERCTDPECLGTINHDTNCKTNVHIVTSGAQTWAQQSSANLFFWIDLSNGIPIIIATYILGVYTPRLGIRLVATLPMSGLALQISIWLAIIYFHLSDYWWIIGSIIVGLSGSASVLIFVLHLIVTDCTTESERSSRFVLLGAITTGLSAVASFMIGYYIKWRGFTDLFWIALILQLLSIVVGLRFIKPSHFIVKNSAPLESRNPSLPSSTVWTEFFEVFTIFSFNRRPRKKSISLYLTLLSFALYTFTSSSMSVLLWYLLSAPFCWSSEEIGNYTALSSIASAILRLLGIEAFTKLGAGDPFICTISHILFSSSVIWMAFAQHNWAIYITLLITPFTTYQGSLTWSMISKWLEPHERSHAFTFVTETYVIMLAVGGSFFNWLYARTIVNHRSFTFVLAASLNVIPFILNIYLMLVTRKLAADDKITQLIETDSDITQLLEADSNMTQSFEENLNSMPLIETDVDTALSQSQLSRSDSLKVRFIHQSQTISL</sequence>
<feature type="transmembrane region" description="Helical" evidence="6">
    <location>
        <begin position="585"/>
        <end position="607"/>
    </location>
</feature>